<organism evidence="3 4">
    <name type="scientific">Caminibacter pacificus</name>
    <dbReference type="NCBI Taxonomy" id="1424653"/>
    <lineage>
        <taxon>Bacteria</taxon>
        <taxon>Pseudomonadati</taxon>
        <taxon>Campylobacterota</taxon>
        <taxon>Epsilonproteobacteria</taxon>
        <taxon>Nautiliales</taxon>
        <taxon>Nautiliaceae</taxon>
        <taxon>Caminibacter</taxon>
    </lineage>
</organism>
<proteinExistence type="predicted"/>
<keyword evidence="2" id="KW-0614">Plasmid</keyword>
<evidence type="ECO:0000256" key="1">
    <source>
        <dbReference type="SAM" id="Phobius"/>
    </source>
</evidence>
<keyword evidence="1" id="KW-0472">Membrane</keyword>
<dbReference type="AlphaFoldDB" id="A0AAJ4UX73"/>
<dbReference type="RefSeq" id="WP_123353361.1">
    <property type="nucleotide sequence ID" value="NZ_CP040940.1"/>
</dbReference>
<evidence type="ECO:0000313" key="2">
    <source>
        <dbReference type="EMBL" id="QDD68157.1"/>
    </source>
</evidence>
<dbReference type="Proteomes" id="UP000298805">
    <property type="component" value="Plasmid unnamed1"/>
</dbReference>
<keyword evidence="5" id="KW-1185">Reference proteome</keyword>
<sequence length="141" mass="16886">MQCVDFRLLLIFLFAFVVTLIIFGLEVGRKKNNKIILEDAALVYFFRKILTMLKNKQEPYSLLVNVNLRNDLGFPNKENCKFVITNKLSQPILFFFDEREISQKSIDELKKKYPYYKFYKFDFSQKEKTNFLISNVLKELE</sequence>
<accession>A0AAJ4UX73</accession>
<keyword evidence="1" id="KW-1133">Transmembrane helix</keyword>
<name>A0AAJ4UX73_9BACT</name>
<keyword evidence="1" id="KW-0812">Transmembrane</keyword>
<dbReference type="EMBL" id="RJVK01000006">
    <property type="protein sequence ID" value="ROR38775.1"/>
    <property type="molecule type" value="Genomic_DNA"/>
</dbReference>
<reference evidence="2 5" key="2">
    <citation type="submission" date="2019-06" db="EMBL/GenBank/DDBJ databases">
        <title>A comparative analysis of the Nautiliaceae.</title>
        <authorList>
            <person name="Grosche A."/>
            <person name="Smedile F."/>
            <person name="Vetriani C."/>
        </authorList>
    </citation>
    <scope>NUCLEOTIDE SEQUENCE [LARGE SCALE GENOMIC DNA]</scope>
    <source>
        <strain evidence="2 5">TB6</strain>
        <plasmid evidence="2 5">unnamed1</plasmid>
    </source>
</reference>
<geneLocation type="plasmid" evidence="2 5">
    <name>unnamed1</name>
</geneLocation>
<evidence type="ECO:0000313" key="5">
    <source>
        <dbReference type="Proteomes" id="UP000298805"/>
    </source>
</evidence>
<dbReference type="Proteomes" id="UP000272781">
    <property type="component" value="Unassembled WGS sequence"/>
</dbReference>
<feature type="transmembrane region" description="Helical" evidence="1">
    <location>
        <begin position="6"/>
        <end position="25"/>
    </location>
</feature>
<reference evidence="3 4" key="1">
    <citation type="submission" date="2018-11" db="EMBL/GenBank/DDBJ databases">
        <title>Genomic Encyclopedia of Type Strains, Phase IV (KMG-IV): sequencing the most valuable type-strain genomes for metagenomic binning, comparative biology and taxonomic classification.</title>
        <authorList>
            <person name="Goeker M."/>
        </authorList>
    </citation>
    <scope>NUCLEOTIDE SEQUENCE [LARGE SCALE GENOMIC DNA]</scope>
    <source>
        <strain evidence="3 4">DSM 27783</strain>
    </source>
</reference>
<protein>
    <submittedName>
        <fullName evidence="3">Uncharacterized protein</fullName>
    </submittedName>
</protein>
<evidence type="ECO:0000313" key="3">
    <source>
        <dbReference type="EMBL" id="ROR38775.1"/>
    </source>
</evidence>
<dbReference type="EMBL" id="CP040940">
    <property type="protein sequence ID" value="QDD68157.1"/>
    <property type="molecule type" value="Genomic_DNA"/>
</dbReference>
<evidence type="ECO:0000313" key="4">
    <source>
        <dbReference type="Proteomes" id="UP000272781"/>
    </source>
</evidence>
<gene>
    <name evidence="2" type="ORF">C6V80_09900</name>
    <name evidence="3" type="ORF">EDC58_1990</name>
</gene>